<dbReference type="InterPro" id="IPR050583">
    <property type="entry name" value="Mycobacterial_A85_antigen"/>
</dbReference>
<keyword evidence="1" id="KW-0472">Membrane</keyword>
<dbReference type="AlphaFoldDB" id="A0A344U216"/>
<feature type="transmembrane region" description="Helical" evidence="1">
    <location>
        <begin position="39"/>
        <end position="59"/>
    </location>
</feature>
<dbReference type="InterPro" id="IPR000801">
    <property type="entry name" value="Esterase-like"/>
</dbReference>
<dbReference type="PANTHER" id="PTHR48098">
    <property type="entry name" value="ENTEROCHELIN ESTERASE-RELATED"/>
    <property type="match status" value="1"/>
</dbReference>
<evidence type="ECO:0000313" key="3">
    <source>
        <dbReference type="Proteomes" id="UP000252004"/>
    </source>
</evidence>
<dbReference type="Pfam" id="PF00756">
    <property type="entry name" value="Esterase"/>
    <property type="match status" value="1"/>
</dbReference>
<accession>A0A344U216</accession>
<dbReference type="Gene3D" id="3.40.50.1820">
    <property type="entry name" value="alpha/beta hydrolase"/>
    <property type="match status" value="1"/>
</dbReference>
<organism evidence="2 3">
    <name type="scientific">Streptomyces globosus</name>
    <dbReference type="NCBI Taxonomy" id="68209"/>
    <lineage>
        <taxon>Bacteria</taxon>
        <taxon>Bacillati</taxon>
        <taxon>Actinomycetota</taxon>
        <taxon>Actinomycetes</taxon>
        <taxon>Kitasatosporales</taxon>
        <taxon>Streptomycetaceae</taxon>
        <taxon>Streptomyces</taxon>
    </lineage>
</organism>
<evidence type="ECO:0000313" key="2">
    <source>
        <dbReference type="EMBL" id="AXE24937.1"/>
    </source>
</evidence>
<keyword evidence="3" id="KW-1185">Reference proteome</keyword>
<dbReference type="EMBL" id="CP030862">
    <property type="protein sequence ID" value="AXE24937.1"/>
    <property type="molecule type" value="Genomic_DNA"/>
</dbReference>
<protein>
    <submittedName>
        <fullName evidence="2">Esterase</fullName>
    </submittedName>
</protein>
<keyword evidence="1" id="KW-0812">Transmembrane</keyword>
<reference evidence="2 3" key="1">
    <citation type="submission" date="2018-01" db="EMBL/GenBank/DDBJ databases">
        <title>Draft genome Sequence of streptomyces globosus LZH-48.</title>
        <authorList>
            <person name="Ran K."/>
            <person name="Li Z."/>
            <person name="Wei S."/>
            <person name="Dong R."/>
        </authorList>
    </citation>
    <scope>NUCLEOTIDE SEQUENCE [LARGE SCALE GENOMIC DNA]</scope>
    <source>
        <strain evidence="2 3">LZH-48</strain>
    </source>
</reference>
<feature type="transmembrane region" description="Helical" evidence="1">
    <location>
        <begin position="7"/>
        <end position="27"/>
    </location>
</feature>
<gene>
    <name evidence="2" type="ORF">C0216_17100</name>
</gene>
<dbReference type="Proteomes" id="UP000252004">
    <property type="component" value="Chromosome"/>
</dbReference>
<sequence length="365" mass="39113">MGLTSDTLSACVVLATLLLGAVTVWQWPRLGGRGTGRVLGRIGILLLAQVCVLASVGLVSNRTFLFYDSWSDLVGAKQQVAAAPGGAAVQVLGRKAPAVPGGVDPRVGGVIEKVVVHGERSRTAAPAYVYLPPEYFAKGAEQRRFPAAVVLTGFPGMAENLIKKLEYPQTAWRLAKQKKAQPMVLVMMRPTIAAANTQCIDVPGGPQSETFYGTDLVKAVATAYRVGTSPGNWGVIGNSTGGYCALKLAVQHPESFSVGVGLSAEYRPETDRESGDLFQGDKDEEKRSDLLWHLDNRPQGDSSFLVTSSLTGEPNYRETMEFVAKVKAPARVSSIILDSGGHNFKTWRREVPPALAWMSGRLTAD</sequence>
<dbReference type="InterPro" id="IPR029058">
    <property type="entry name" value="AB_hydrolase_fold"/>
</dbReference>
<proteinExistence type="predicted"/>
<evidence type="ECO:0000256" key="1">
    <source>
        <dbReference type="SAM" id="Phobius"/>
    </source>
</evidence>
<dbReference type="GO" id="GO:0016747">
    <property type="term" value="F:acyltransferase activity, transferring groups other than amino-acyl groups"/>
    <property type="evidence" value="ECO:0007669"/>
    <property type="project" value="TreeGrafter"/>
</dbReference>
<dbReference type="PANTHER" id="PTHR48098:SF1">
    <property type="entry name" value="DIACYLGLYCEROL ACYLTRANSFERASE_MYCOLYLTRANSFERASE AG85A"/>
    <property type="match status" value="1"/>
</dbReference>
<keyword evidence="1" id="KW-1133">Transmembrane helix</keyword>
<dbReference type="SUPFAM" id="SSF53474">
    <property type="entry name" value="alpha/beta-Hydrolases"/>
    <property type="match status" value="1"/>
</dbReference>
<dbReference type="OrthoDB" id="3670437at2"/>
<dbReference type="KEGG" id="sgz:C0216_17100"/>
<name>A0A344U216_9ACTN</name>
<dbReference type="RefSeq" id="WP_114056126.1">
    <property type="nucleotide sequence ID" value="NZ_CP030862.1"/>
</dbReference>